<evidence type="ECO:0000313" key="2">
    <source>
        <dbReference type="Proteomes" id="UP000469558"/>
    </source>
</evidence>
<dbReference type="AlphaFoldDB" id="A0A8T9CA78"/>
<keyword evidence="2" id="KW-1185">Reference proteome</keyword>
<reference evidence="1 2" key="1">
    <citation type="submission" date="2018-05" db="EMBL/GenBank/DDBJ databases">
        <title>Genome sequencing and assembly of the regulated plant pathogen Lachnellula willkommii and related sister species for the development of diagnostic species identification markers.</title>
        <authorList>
            <person name="Giroux E."/>
            <person name="Bilodeau G."/>
        </authorList>
    </citation>
    <scope>NUCLEOTIDE SEQUENCE [LARGE SCALE GENOMIC DNA]</scope>
    <source>
        <strain evidence="1 2">CBS 268.59</strain>
    </source>
</reference>
<organism evidence="1 2">
    <name type="scientific">Lachnellula suecica</name>
    <dbReference type="NCBI Taxonomy" id="602035"/>
    <lineage>
        <taxon>Eukaryota</taxon>
        <taxon>Fungi</taxon>
        <taxon>Dikarya</taxon>
        <taxon>Ascomycota</taxon>
        <taxon>Pezizomycotina</taxon>
        <taxon>Leotiomycetes</taxon>
        <taxon>Helotiales</taxon>
        <taxon>Lachnaceae</taxon>
        <taxon>Lachnellula</taxon>
    </lineage>
</organism>
<dbReference type="Proteomes" id="UP000469558">
    <property type="component" value="Unassembled WGS sequence"/>
</dbReference>
<comment type="caution">
    <text evidence="1">The sequence shown here is derived from an EMBL/GenBank/DDBJ whole genome shotgun (WGS) entry which is preliminary data.</text>
</comment>
<proteinExistence type="predicted"/>
<name>A0A8T9CA78_9HELO</name>
<evidence type="ECO:0000313" key="1">
    <source>
        <dbReference type="EMBL" id="TVY82679.1"/>
    </source>
</evidence>
<sequence length="333" mass="37446">MKDLSVDVFDTDCQLKPLDYITTNLSAANGNLAQKEECAGPNETLQDDEHLQNVYRIPSVPVKQAINYKNGPPLRPYELDRLRMDVDLQTFGKGLQQAAEAIFPNDDRSRYSEVHVLLLSWEDEDPKLPVSLEILQLLDLFQDTFGFETSTWKIPTSQSHRATNRRVDEFLGEDDPRHLKIVYYAGHGRLTSNGQLAWTSQRNSDDERCPVVKWSGIQSNLEEAQSDVLLLLDCCAAGTANTNEGHGVTELLAACAFNGTANGVGPYSFTHALINQLRILSSAQSFSIAILFNRLYSEIEGWRLIGKDLQRPPVHLVLCQDLKFPRSIQLCKR</sequence>
<protein>
    <submittedName>
        <fullName evidence="1">Uncharacterized protein</fullName>
    </submittedName>
</protein>
<gene>
    <name evidence="1" type="ORF">LSUE1_G001812</name>
</gene>
<dbReference type="OrthoDB" id="4760831at2759"/>
<dbReference type="EMBL" id="QGMK01000289">
    <property type="protein sequence ID" value="TVY82679.1"/>
    <property type="molecule type" value="Genomic_DNA"/>
</dbReference>
<accession>A0A8T9CA78</accession>